<evidence type="ECO:0000259" key="1">
    <source>
        <dbReference type="Pfam" id="PF25583"/>
    </source>
</evidence>
<evidence type="ECO:0000313" key="3">
    <source>
        <dbReference type="Proteomes" id="UP000004067"/>
    </source>
</evidence>
<dbReference type="Proteomes" id="UP000004067">
    <property type="component" value="Unassembled WGS sequence"/>
</dbReference>
<proteinExistence type="predicted"/>
<dbReference type="InterPro" id="IPR057727">
    <property type="entry name" value="WCX_dom"/>
</dbReference>
<comment type="caution">
    <text evidence="2">The sequence shown here is derived from an EMBL/GenBank/DDBJ whole genome shotgun (WGS) entry which is preliminary data.</text>
</comment>
<dbReference type="RefSeq" id="WP_006306780.1">
    <property type="nucleotide sequence ID" value="NZ_GL892076.1"/>
</dbReference>
<dbReference type="Pfam" id="PF25583">
    <property type="entry name" value="WCX"/>
    <property type="match status" value="1"/>
</dbReference>
<gene>
    <name evidence="2" type="ORF">HMPREF9081_1778</name>
</gene>
<name>F5RNE2_9FIRM</name>
<dbReference type="OrthoDB" id="9772503at2"/>
<sequence>MSKNKFYSEKVIQLLLLIDALKHSSHENTKKVVELQENLEGAWQELFPGVPMSPLSASTIGRHISDMNATGLYDIRTCKNMRDGYYSNRVLFDAGEFSIIAQALYRNTTLTINDTKRIVEKFLNQTDDLGEGHLNILSKQLYRMQMRRKTQRDTLPTIRTLMKAIWEGKQIAFKYSHYKFEGRIGIEKVEVTTAIKDDATGTAKTFFVSPYFLVWDSEACYLIGYVEDDRRSAQVKDCKGEKKRHLTHFKISLIGSGIHLLSRPRTPIFYMKEYPRYSMTRTLPEQKAMIEREKKRDPNDIERAVLDSVALTKFSLDRYLRENLYMYHDDSDVVDVKLHFCEDFVGELMERFNLDQQMLQAVRTNRCDAHGRRICSAIITVQPNEGFYRWVMGQGGNVTVVEPAHIRREVRNRLYHAWNTIKHYEKSDKKDPIDFEELKKKKREDAQNEMMYDVALSIEMEQRSKTDKASVITDILKGNRSDKNV</sequence>
<keyword evidence="3" id="KW-1185">Reference proteome</keyword>
<dbReference type="AlphaFoldDB" id="F5RNE2"/>
<dbReference type="eggNOG" id="COG2378">
    <property type="taxonomic scope" value="Bacteria"/>
</dbReference>
<protein>
    <recommendedName>
        <fullName evidence="1">WCX domain-containing protein</fullName>
    </recommendedName>
</protein>
<feature type="domain" description="WCX" evidence="1">
    <location>
        <begin position="333"/>
        <end position="414"/>
    </location>
</feature>
<dbReference type="STRING" id="888060.HMPREF9081_1778"/>
<accession>F5RNE2</accession>
<dbReference type="HOGENOM" id="CLU_562247_0_0_9"/>
<dbReference type="EMBL" id="AFHQ01000041">
    <property type="protein sequence ID" value="EGK59011.1"/>
    <property type="molecule type" value="Genomic_DNA"/>
</dbReference>
<evidence type="ECO:0000313" key="2">
    <source>
        <dbReference type="EMBL" id="EGK59011.1"/>
    </source>
</evidence>
<organism evidence="2 3">
    <name type="scientific">Centipeda periodontii DSM 2778</name>
    <dbReference type="NCBI Taxonomy" id="888060"/>
    <lineage>
        <taxon>Bacteria</taxon>
        <taxon>Bacillati</taxon>
        <taxon>Bacillota</taxon>
        <taxon>Negativicutes</taxon>
        <taxon>Selenomonadales</taxon>
        <taxon>Selenomonadaceae</taxon>
        <taxon>Centipeda</taxon>
    </lineage>
</organism>
<reference evidence="2 3" key="1">
    <citation type="submission" date="2011-04" db="EMBL/GenBank/DDBJ databases">
        <authorList>
            <person name="Muzny D."/>
            <person name="Qin X."/>
            <person name="Deng J."/>
            <person name="Jiang H."/>
            <person name="Liu Y."/>
            <person name="Qu J."/>
            <person name="Song X.-Z."/>
            <person name="Zhang L."/>
            <person name="Thornton R."/>
            <person name="Coyle M."/>
            <person name="Francisco L."/>
            <person name="Jackson L."/>
            <person name="Javaid M."/>
            <person name="Korchina V."/>
            <person name="Kovar C."/>
            <person name="Mata R."/>
            <person name="Mathew T."/>
            <person name="Ngo R."/>
            <person name="Nguyen L."/>
            <person name="Nguyen N."/>
            <person name="Okwuonu G."/>
            <person name="Ongeri F."/>
            <person name="Pham C."/>
            <person name="Simmons D."/>
            <person name="Wilczek-Boney K."/>
            <person name="Hale W."/>
            <person name="Jakkamsetti A."/>
            <person name="Pham P."/>
            <person name="Ruth R."/>
            <person name="San Lucas F."/>
            <person name="Warren J."/>
            <person name="Zhang J."/>
            <person name="Zhao Z."/>
            <person name="Zhou C."/>
            <person name="Zhu D."/>
            <person name="Lee S."/>
            <person name="Bess C."/>
            <person name="Blankenburg K."/>
            <person name="Forbes L."/>
            <person name="Fu Q."/>
            <person name="Gubbala S."/>
            <person name="Hirani K."/>
            <person name="Jayaseelan J.C."/>
            <person name="Lara F."/>
            <person name="Munidasa M."/>
            <person name="Palculict T."/>
            <person name="Patil S."/>
            <person name="Pu L.-L."/>
            <person name="Saada N."/>
            <person name="Tang L."/>
            <person name="Weissenberger G."/>
            <person name="Zhu Y."/>
            <person name="Hemphill L."/>
            <person name="Shang Y."/>
            <person name="Youmans B."/>
            <person name="Ayvaz T."/>
            <person name="Ross M."/>
            <person name="Santibanez J."/>
            <person name="Aqrawi P."/>
            <person name="Gross S."/>
            <person name="Joshi V."/>
            <person name="Fowler G."/>
            <person name="Nazareth L."/>
            <person name="Reid J."/>
            <person name="Worley K."/>
            <person name="Petrosino J."/>
            <person name="Highlander S."/>
            <person name="Gibbs R."/>
        </authorList>
    </citation>
    <scope>NUCLEOTIDE SEQUENCE [LARGE SCALE GENOMIC DNA]</scope>
    <source>
        <strain evidence="2 3">DSM 2778</strain>
    </source>
</reference>